<dbReference type="EMBL" id="JAPTNE010000043">
    <property type="protein sequence ID" value="MCZ0809793.1"/>
    <property type="molecule type" value="Genomic_DNA"/>
</dbReference>
<organism evidence="1 2">
    <name type="scientific">Brevibacillus laterosporus</name>
    <name type="common">Bacillus laterosporus</name>
    <dbReference type="NCBI Taxonomy" id="1465"/>
    <lineage>
        <taxon>Bacteria</taxon>
        <taxon>Bacillati</taxon>
        <taxon>Bacillota</taxon>
        <taxon>Bacilli</taxon>
        <taxon>Bacillales</taxon>
        <taxon>Paenibacillaceae</taxon>
        <taxon>Brevibacillus</taxon>
    </lineage>
</organism>
<name>A0AAP3G9P1_BRELA</name>
<proteinExistence type="predicted"/>
<dbReference type="Proteomes" id="UP001077662">
    <property type="component" value="Unassembled WGS sequence"/>
</dbReference>
<dbReference type="AlphaFoldDB" id="A0AAP3G9P1"/>
<reference evidence="1" key="1">
    <citation type="submission" date="2022-09" db="EMBL/GenBank/DDBJ databases">
        <title>Genome analysis and characterization of larvicidal activity of Brevibacillus strains.</title>
        <authorList>
            <person name="Patrusheva E.V."/>
            <person name="Izotova A.O."/>
            <person name="Toshchakov S.V."/>
            <person name="Sineoky S.P."/>
        </authorList>
    </citation>
    <scope>NUCLEOTIDE SEQUENCE</scope>
    <source>
        <strain evidence="1">VKPM_B-13247</strain>
    </source>
</reference>
<evidence type="ECO:0000313" key="2">
    <source>
        <dbReference type="Proteomes" id="UP001077662"/>
    </source>
</evidence>
<gene>
    <name evidence="1" type="ORF">O0554_23295</name>
</gene>
<accession>A0AAP3G9P1</accession>
<sequence length="74" mass="8573">MAIPLSYVKGRRNMPFIKRGMRVEVDGQMGTVTSGNRSGNINVRFDGKKHSENVHPWWRTKYFDKDGNLIKAYD</sequence>
<evidence type="ECO:0000313" key="1">
    <source>
        <dbReference type="EMBL" id="MCZ0809793.1"/>
    </source>
</evidence>
<protein>
    <submittedName>
        <fullName evidence="1">Uncharacterized protein</fullName>
    </submittedName>
</protein>
<dbReference type="RefSeq" id="WP_258434729.1">
    <property type="nucleotide sequence ID" value="NZ_JANSGW010000043.1"/>
</dbReference>
<comment type="caution">
    <text evidence="1">The sequence shown here is derived from an EMBL/GenBank/DDBJ whole genome shotgun (WGS) entry which is preliminary data.</text>
</comment>